<keyword evidence="2" id="KW-0012">Acyltransferase</keyword>
<name>A0A963Z6E0_9PROT</name>
<evidence type="ECO:0000259" key="3">
    <source>
        <dbReference type="PROSITE" id="PS51186"/>
    </source>
</evidence>
<evidence type="ECO:0000256" key="2">
    <source>
        <dbReference type="ARBA" id="ARBA00023315"/>
    </source>
</evidence>
<dbReference type="GO" id="GO:0016747">
    <property type="term" value="F:acyltransferase activity, transferring groups other than amino-acyl groups"/>
    <property type="evidence" value="ECO:0007669"/>
    <property type="project" value="InterPro"/>
</dbReference>
<reference evidence="4 5" key="1">
    <citation type="journal article" date="2021" name="Microorganisms">
        <title>Acidisoma silvae sp. nov. and Acidisomacellulosilytica sp. nov., Two Acidophilic Bacteria Isolated from Decaying Wood, Hydrolyzing Cellulose and Producing Poly-3-hydroxybutyrate.</title>
        <authorList>
            <person name="Mieszkin S."/>
            <person name="Pouder E."/>
            <person name="Uroz S."/>
            <person name="Simon-Colin C."/>
            <person name="Alain K."/>
        </authorList>
    </citation>
    <scope>NUCLEOTIDE SEQUENCE [LARGE SCALE GENOMIC DNA]</scope>
    <source>
        <strain evidence="4 5">HW T5.17</strain>
    </source>
</reference>
<dbReference type="InterPro" id="IPR016181">
    <property type="entry name" value="Acyl_CoA_acyltransferase"/>
</dbReference>
<sequence>MNLPVTPIEIRDAVQADAAELADLLNAIIAKGGTTALEDPYTAEALDLAYLTGPEVHCCFVAVDRATGRIEGFQTLGRNRALPDGIGDIGTFARLGETQRGVGQALFAATRDRAEALGLSAINATIRADNTGGLAFYTKQGFVDHDVVKGVPLKDGQTIDRMVKRYRLAPTVSSL</sequence>
<dbReference type="PANTHER" id="PTHR43877">
    <property type="entry name" value="AMINOALKYLPHOSPHONATE N-ACETYLTRANSFERASE-RELATED-RELATED"/>
    <property type="match status" value="1"/>
</dbReference>
<dbReference type="RefSeq" id="WP_227310074.1">
    <property type="nucleotide sequence ID" value="NZ_JAESVA010000013.1"/>
</dbReference>
<dbReference type="AlphaFoldDB" id="A0A963Z6E0"/>
<dbReference type="Gene3D" id="3.40.630.30">
    <property type="match status" value="1"/>
</dbReference>
<comment type="caution">
    <text evidence="4">The sequence shown here is derived from an EMBL/GenBank/DDBJ whole genome shotgun (WGS) entry which is preliminary data.</text>
</comment>
<evidence type="ECO:0000313" key="5">
    <source>
        <dbReference type="Proteomes" id="UP000721844"/>
    </source>
</evidence>
<dbReference type="PROSITE" id="PS51186">
    <property type="entry name" value="GNAT"/>
    <property type="match status" value="1"/>
</dbReference>
<evidence type="ECO:0000313" key="4">
    <source>
        <dbReference type="EMBL" id="MCB8883419.1"/>
    </source>
</evidence>
<proteinExistence type="predicted"/>
<evidence type="ECO:0000256" key="1">
    <source>
        <dbReference type="ARBA" id="ARBA00022679"/>
    </source>
</evidence>
<feature type="domain" description="N-acetyltransferase" evidence="3">
    <location>
        <begin position="8"/>
        <end position="167"/>
    </location>
</feature>
<dbReference type="Proteomes" id="UP000721844">
    <property type="component" value="Unassembled WGS sequence"/>
</dbReference>
<dbReference type="InterPro" id="IPR050832">
    <property type="entry name" value="Bact_Acetyltransf"/>
</dbReference>
<dbReference type="SUPFAM" id="SSF55729">
    <property type="entry name" value="Acyl-CoA N-acyltransferases (Nat)"/>
    <property type="match status" value="1"/>
</dbReference>
<protein>
    <submittedName>
        <fullName evidence="4">GNAT family N-acetyltransferase</fullName>
    </submittedName>
</protein>
<gene>
    <name evidence="4" type="ORF">ACELLULO517_24440</name>
</gene>
<keyword evidence="5" id="KW-1185">Reference proteome</keyword>
<dbReference type="EMBL" id="JAESVA010000013">
    <property type="protein sequence ID" value="MCB8883419.1"/>
    <property type="molecule type" value="Genomic_DNA"/>
</dbReference>
<dbReference type="InterPro" id="IPR000182">
    <property type="entry name" value="GNAT_dom"/>
</dbReference>
<dbReference type="Pfam" id="PF00583">
    <property type="entry name" value="Acetyltransf_1"/>
    <property type="match status" value="1"/>
</dbReference>
<keyword evidence="1" id="KW-0808">Transferase</keyword>
<organism evidence="4 5">
    <name type="scientific">Acidisoma cellulosilyticum</name>
    <dbReference type="NCBI Taxonomy" id="2802395"/>
    <lineage>
        <taxon>Bacteria</taxon>
        <taxon>Pseudomonadati</taxon>
        <taxon>Pseudomonadota</taxon>
        <taxon>Alphaproteobacteria</taxon>
        <taxon>Acetobacterales</taxon>
        <taxon>Acidocellaceae</taxon>
        <taxon>Acidisoma</taxon>
    </lineage>
</organism>
<accession>A0A963Z6E0</accession>